<reference evidence="4" key="1">
    <citation type="submission" date="2022-12" db="EMBL/GenBank/DDBJ databases">
        <title>Draft genome assemblies for two species of Escallonia (Escalloniales).</title>
        <authorList>
            <person name="Chanderbali A."/>
            <person name="Dervinis C."/>
            <person name="Anghel I."/>
            <person name="Soltis D."/>
            <person name="Soltis P."/>
            <person name="Zapata F."/>
        </authorList>
    </citation>
    <scope>NUCLEOTIDE SEQUENCE</scope>
    <source>
        <strain evidence="4">UCBG92.1500</strain>
        <tissue evidence="4">Leaf</tissue>
    </source>
</reference>
<dbReference type="SUPFAM" id="SSF52096">
    <property type="entry name" value="ClpP/crotonase"/>
    <property type="match status" value="1"/>
</dbReference>
<dbReference type="Gene3D" id="3.90.226.10">
    <property type="entry name" value="2-enoyl-CoA Hydratase, Chain A, domain 1"/>
    <property type="match status" value="1"/>
</dbReference>
<dbReference type="Proteomes" id="UP001187471">
    <property type="component" value="Unassembled WGS sequence"/>
</dbReference>
<dbReference type="PANTHER" id="PTHR43176:SF4">
    <property type="entry name" value="3-HYDROXYISOBUTYRYL-COA HYDROLASE-LIKE PROTEIN 1, MITOCHONDRIAL"/>
    <property type="match status" value="1"/>
</dbReference>
<comment type="caution">
    <text evidence="4">The sequence shown here is derived from an EMBL/GenBank/DDBJ whole genome shotgun (WGS) entry which is preliminary data.</text>
</comment>
<proteinExistence type="inferred from homology"/>
<accession>A0AA88U031</accession>
<dbReference type="InterPro" id="IPR045004">
    <property type="entry name" value="ECH_dom"/>
</dbReference>
<evidence type="ECO:0000256" key="1">
    <source>
        <dbReference type="ARBA" id="ARBA00022801"/>
    </source>
</evidence>
<dbReference type="AlphaFoldDB" id="A0AA88U031"/>
<keyword evidence="5" id="KW-1185">Reference proteome</keyword>
<dbReference type="GO" id="GO:0006574">
    <property type="term" value="P:L-valine catabolic process"/>
    <property type="evidence" value="ECO:0007669"/>
    <property type="project" value="UniProtKB-UniRule"/>
</dbReference>
<gene>
    <name evidence="4" type="ORF">RJ640_020531</name>
</gene>
<evidence type="ECO:0000256" key="2">
    <source>
        <dbReference type="RuleBase" id="RU369070"/>
    </source>
</evidence>
<dbReference type="GO" id="GO:0003860">
    <property type="term" value="F:3-hydroxyisobutyryl-CoA hydrolase activity"/>
    <property type="evidence" value="ECO:0007669"/>
    <property type="project" value="UniProtKB-UniRule"/>
</dbReference>
<protein>
    <recommendedName>
        <fullName evidence="2">3-hydroxyisobutyryl-CoA hydrolase</fullName>
        <shortName evidence="2">HIB-CoA hydrolase</shortName>
        <shortName evidence="2">HIBYL-CoA-H</shortName>
        <ecNumber evidence="2">3.1.2.4</ecNumber>
    </recommendedName>
    <alternativeName>
        <fullName evidence="2">3-hydroxyisobutyryl-coenzyme A hydrolase</fullName>
    </alternativeName>
</protein>
<dbReference type="Pfam" id="PF16113">
    <property type="entry name" value="ECH_2"/>
    <property type="match status" value="1"/>
</dbReference>
<dbReference type="CDD" id="cd06558">
    <property type="entry name" value="crotonase-like"/>
    <property type="match status" value="1"/>
</dbReference>
<dbReference type="InterPro" id="IPR029045">
    <property type="entry name" value="ClpP/crotonase-like_dom_sf"/>
</dbReference>
<evidence type="ECO:0000259" key="3">
    <source>
        <dbReference type="Pfam" id="PF16113"/>
    </source>
</evidence>
<comment type="pathway">
    <text evidence="2">Amino-acid degradation; L-valine degradation.</text>
</comment>
<comment type="function">
    <text evidence="2">Hydrolyzes 3-hydroxyisobutyryl-CoA (HIBYL-CoA), a saline catabolite. Has high activity toward isobutyryl-CoA. Could be an isobutyryl-CoA dehydrogenase that functions in valine catabolism.</text>
</comment>
<evidence type="ECO:0000313" key="5">
    <source>
        <dbReference type="Proteomes" id="UP001187471"/>
    </source>
</evidence>
<dbReference type="EC" id="3.1.2.4" evidence="2"/>
<dbReference type="PANTHER" id="PTHR43176">
    <property type="entry name" value="3-HYDROXYISOBUTYRYL-COA HYDROLASE-RELATED"/>
    <property type="match status" value="1"/>
</dbReference>
<name>A0AA88U031_9ASTE</name>
<keyword evidence="1 2" id="KW-0378">Hydrolase</keyword>
<sequence>MRSLISALLRRRCVRFTTQQCRRSLSSHSKHALVDDPNSVVLVEGKACSRTAVLNRPSVLNALNTSIGVRLTELYKSWEDDPNIGFVALKGSGRAFSAGGDVVAIYNLIKEGKLEGCKEFFRTLYSFIYLLGTYLKPHRHVEEFRTSILIGDILKLLERVRDKRNSEADSEVDDDAFWHTVGAKATKEKAERHINGEV</sequence>
<dbReference type="InterPro" id="IPR032259">
    <property type="entry name" value="HIBYL-CoA-H"/>
</dbReference>
<evidence type="ECO:0000313" key="4">
    <source>
        <dbReference type="EMBL" id="KAK2967123.1"/>
    </source>
</evidence>
<comment type="similarity">
    <text evidence="2">Belongs to the enoyl-CoA hydratase/isomerase family.</text>
</comment>
<dbReference type="EMBL" id="JAVXUO010003054">
    <property type="protein sequence ID" value="KAK2967123.1"/>
    <property type="molecule type" value="Genomic_DNA"/>
</dbReference>
<organism evidence="4 5">
    <name type="scientific">Escallonia rubra</name>
    <dbReference type="NCBI Taxonomy" id="112253"/>
    <lineage>
        <taxon>Eukaryota</taxon>
        <taxon>Viridiplantae</taxon>
        <taxon>Streptophyta</taxon>
        <taxon>Embryophyta</taxon>
        <taxon>Tracheophyta</taxon>
        <taxon>Spermatophyta</taxon>
        <taxon>Magnoliopsida</taxon>
        <taxon>eudicotyledons</taxon>
        <taxon>Gunneridae</taxon>
        <taxon>Pentapetalae</taxon>
        <taxon>asterids</taxon>
        <taxon>campanulids</taxon>
        <taxon>Escalloniales</taxon>
        <taxon>Escalloniaceae</taxon>
        <taxon>Escallonia</taxon>
    </lineage>
</organism>
<comment type="catalytic activity">
    <reaction evidence="2">
        <text>3-hydroxy-2-methylpropanoyl-CoA + H2O = 3-hydroxy-2-methylpropanoate + CoA + H(+)</text>
        <dbReference type="Rhea" id="RHEA:20888"/>
        <dbReference type="ChEBI" id="CHEBI:11805"/>
        <dbReference type="ChEBI" id="CHEBI:15377"/>
        <dbReference type="ChEBI" id="CHEBI:15378"/>
        <dbReference type="ChEBI" id="CHEBI:57287"/>
        <dbReference type="ChEBI" id="CHEBI:57340"/>
        <dbReference type="EC" id="3.1.2.4"/>
    </reaction>
</comment>
<feature type="domain" description="Enoyl-CoA hydratase/isomerase" evidence="3">
    <location>
        <begin position="50"/>
        <end position="138"/>
    </location>
</feature>